<evidence type="ECO:0000313" key="2">
    <source>
        <dbReference type="Proteomes" id="UP000429181"/>
    </source>
</evidence>
<protein>
    <submittedName>
        <fullName evidence="1">Uncharacterized protein</fullName>
    </submittedName>
</protein>
<sequence>MEEYAQEPCPWRIVDDCGRAFTMAGGGGARFSTIKCGLMRLREGLYLFLYPRVGVGHPSCPGGWVPLLSGHSSPRSYV</sequence>
<name>A0A4W2INX1_BOBOX</name>
<dbReference type="Ensembl" id="ENSBIXT00005056916.1">
    <property type="protein sequence ID" value="ENSBIXP00005047035.1"/>
    <property type="gene ID" value="ENSBIXG00005031623.1"/>
</dbReference>
<proteinExistence type="predicted"/>
<dbReference type="Proteomes" id="UP000429181">
    <property type="component" value="Chromosome 2"/>
</dbReference>
<accession>A0A4W2INX1</accession>
<evidence type="ECO:0000313" key="1">
    <source>
        <dbReference type="Ensembl" id="ENSBIXP00005047035.1"/>
    </source>
</evidence>
<dbReference type="AlphaFoldDB" id="A0A4W2INX1"/>
<reference evidence="1 2" key="1">
    <citation type="submission" date="2018-11" db="EMBL/GenBank/DDBJ databases">
        <title>Haplotype-resolved cattle genomes.</title>
        <authorList>
            <person name="Low W.Y."/>
            <person name="Tearle R."/>
            <person name="Bickhart D.M."/>
            <person name="Rosen B.D."/>
            <person name="Koren S."/>
            <person name="Rhie A."/>
            <person name="Hiendleder S."/>
            <person name="Phillippy A.M."/>
            <person name="Smith T.P.L."/>
            <person name="Williams J.L."/>
        </authorList>
    </citation>
    <scope>NUCLEOTIDE SEQUENCE [LARGE SCALE GENOMIC DNA]</scope>
</reference>
<organism evidence="1 2">
    <name type="scientific">Bos indicus x Bos taurus</name>
    <name type="common">Hybrid cattle</name>
    <dbReference type="NCBI Taxonomy" id="30522"/>
    <lineage>
        <taxon>Eukaryota</taxon>
        <taxon>Metazoa</taxon>
        <taxon>Chordata</taxon>
        <taxon>Craniata</taxon>
        <taxon>Vertebrata</taxon>
        <taxon>Euteleostomi</taxon>
        <taxon>Mammalia</taxon>
        <taxon>Eutheria</taxon>
        <taxon>Laurasiatheria</taxon>
        <taxon>Artiodactyla</taxon>
        <taxon>Ruminantia</taxon>
        <taxon>Pecora</taxon>
        <taxon>Bovidae</taxon>
        <taxon>Bovinae</taxon>
        <taxon>Bos</taxon>
    </lineage>
</organism>
<reference evidence="1" key="2">
    <citation type="submission" date="2025-08" db="UniProtKB">
        <authorList>
            <consortium name="Ensembl"/>
        </authorList>
    </citation>
    <scope>IDENTIFICATION</scope>
</reference>